<protein>
    <recommendedName>
        <fullName evidence="5">Tyr recombinase domain-containing protein</fullName>
    </recommendedName>
</protein>
<organism evidence="3 4">
    <name type="scientific">Collybiopsis luxurians FD-317 M1</name>
    <dbReference type="NCBI Taxonomy" id="944289"/>
    <lineage>
        <taxon>Eukaryota</taxon>
        <taxon>Fungi</taxon>
        <taxon>Dikarya</taxon>
        <taxon>Basidiomycota</taxon>
        <taxon>Agaricomycotina</taxon>
        <taxon>Agaricomycetes</taxon>
        <taxon>Agaricomycetidae</taxon>
        <taxon>Agaricales</taxon>
        <taxon>Marasmiineae</taxon>
        <taxon>Omphalotaceae</taxon>
        <taxon>Collybiopsis</taxon>
        <taxon>Collybiopsis luxurians</taxon>
    </lineage>
</organism>
<name>A0A0D0BFQ7_9AGAR</name>
<dbReference type="Gene3D" id="1.10.443.10">
    <property type="entry name" value="Intergrase catalytic core"/>
    <property type="match status" value="1"/>
</dbReference>
<dbReference type="AlphaFoldDB" id="A0A0D0BFQ7"/>
<gene>
    <name evidence="3" type="ORF">GYMLUDRAFT_164039</name>
</gene>
<sequence length="362" mass="40426">MLHPHCPACEHLITWKPACKHVFQDATGLPLSLPNEFIDCVQQVLLHGYAESTLETYASEPLAYHVFCDSCSIPEDQHAPCSSDLLNAWMATMAGNYAGTSVKNYVHSIQARHIIHGVKHIWKWDLDKATFDTMVQGALHLQPEHSRRKKCQSFTLNYISKLLPDLDTTNPFDIACGGCLTTSFFCAARVGELTVPTLKDFSPENHITPSGICNATDRNGFQTTILHIPHTKSSQLEGEDLYFSEQLGPADPASWLRHHILLNKPGSSEHLFAYSYTASNKVTHRPLTKSAFIQCIHKAAKSRGLPALQRHGIHIGATLKYLLQGVPFDTVQVLGHWKSNAFLLYLCKHAEIMAPYMQPEPH</sequence>
<dbReference type="PANTHER" id="PTHR34605">
    <property type="entry name" value="PHAGE_INTEGRASE DOMAIN-CONTAINING PROTEIN"/>
    <property type="match status" value="1"/>
</dbReference>
<dbReference type="OrthoDB" id="2678913at2759"/>
<dbReference type="InterPro" id="IPR052925">
    <property type="entry name" value="Phage_Integrase-like_Recomb"/>
</dbReference>
<evidence type="ECO:0000256" key="2">
    <source>
        <dbReference type="ARBA" id="ARBA00023172"/>
    </source>
</evidence>
<dbReference type="GO" id="GO:0015074">
    <property type="term" value="P:DNA integration"/>
    <property type="evidence" value="ECO:0007669"/>
    <property type="project" value="InterPro"/>
</dbReference>
<dbReference type="SUPFAM" id="SSF56349">
    <property type="entry name" value="DNA breaking-rejoining enzymes"/>
    <property type="match status" value="1"/>
</dbReference>
<reference evidence="3 4" key="1">
    <citation type="submission" date="2014-04" db="EMBL/GenBank/DDBJ databases">
        <title>Evolutionary Origins and Diversification of the Mycorrhizal Mutualists.</title>
        <authorList>
            <consortium name="DOE Joint Genome Institute"/>
            <consortium name="Mycorrhizal Genomics Consortium"/>
            <person name="Kohler A."/>
            <person name="Kuo A."/>
            <person name="Nagy L.G."/>
            <person name="Floudas D."/>
            <person name="Copeland A."/>
            <person name="Barry K.W."/>
            <person name="Cichocki N."/>
            <person name="Veneault-Fourrey C."/>
            <person name="LaButti K."/>
            <person name="Lindquist E.A."/>
            <person name="Lipzen A."/>
            <person name="Lundell T."/>
            <person name="Morin E."/>
            <person name="Murat C."/>
            <person name="Riley R."/>
            <person name="Ohm R."/>
            <person name="Sun H."/>
            <person name="Tunlid A."/>
            <person name="Henrissat B."/>
            <person name="Grigoriev I.V."/>
            <person name="Hibbett D.S."/>
            <person name="Martin F."/>
        </authorList>
    </citation>
    <scope>NUCLEOTIDE SEQUENCE [LARGE SCALE GENOMIC DNA]</scope>
    <source>
        <strain evidence="3 4">FD-317 M1</strain>
    </source>
</reference>
<dbReference type="PANTHER" id="PTHR34605:SF3">
    <property type="entry name" value="P CELL-TYPE AGGLUTINATION PROTEIN MAP4-LIKE-RELATED"/>
    <property type="match status" value="1"/>
</dbReference>
<keyword evidence="4" id="KW-1185">Reference proteome</keyword>
<dbReference type="InterPro" id="IPR010998">
    <property type="entry name" value="Integrase_recombinase_N"/>
</dbReference>
<dbReference type="Gene3D" id="1.10.150.130">
    <property type="match status" value="1"/>
</dbReference>
<keyword evidence="1" id="KW-0238">DNA-binding</keyword>
<dbReference type="Proteomes" id="UP000053593">
    <property type="component" value="Unassembled WGS sequence"/>
</dbReference>
<dbReference type="GO" id="GO:0003677">
    <property type="term" value="F:DNA binding"/>
    <property type="evidence" value="ECO:0007669"/>
    <property type="project" value="UniProtKB-KW"/>
</dbReference>
<evidence type="ECO:0000256" key="1">
    <source>
        <dbReference type="ARBA" id="ARBA00023125"/>
    </source>
</evidence>
<evidence type="ECO:0000313" key="4">
    <source>
        <dbReference type="Proteomes" id="UP000053593"/>
    </source>
</evidence>
<keyword evidence="2" id="KW-0233">DNA recombination</keyword>
<dbReference type="InterPro" id="IPR011010">
    <property type="entry name" value="DNA_brk_join_enz"/>
</dbReference>
<dbReference type="HOGENOM" id="CLU_003292_2_2_1"/>
<evidence type="ECO:0008006" key="5">
    <source>
        <dbReference type="Google" id="ProtNLM"/>
    </source>
</evidence>
<dbReference type="GO" id="GO:0006310">
    <property type="term" value="P:DNA recombination"/>
    <property type="evidence" value="ECO:0007669"/>
    <property type="project" value="UniProtKB-KW"/>
</dbReference>
<dbReference type="EMBL" id="KN834766">
    <property type="protein sequence ID" value="KIK62750.1"/>
    <property type="molecule type" value="Genomic_DNA"/>
</dbReference>
<dbReference type="InterPro" id="IPR013762">
    <property type="entry name" value="Integrase-like_cat_sf"/>
</dbReference>
<evidence type="ECO:0000313" key="3">
    <source>
        <dbReference type="EMBL" id="KIK62750.1"/>
    </source>
</evidence>
<proteinExistence type="predicted"/>
<accession>A0A0D0BFQ7</accession>